<accession>K1X1D2</accession>
<dbReference type="KEGG" id="mbe:MBM_03074"/>
<dbReference type="OrthoDB" id="2847449at2759"/>
<dbReference type="EMBL" id="JH921432">
    <property type="protein sequence ID" value="EKD18832.1"/>
    <property type="molecule type" value="Genomic_DNA"/>
</dbReference>
<proteinExistence type="predicted"/>
<gene>
    <name evidence="2" type="ORF">MBM_03074</name>
</gene>
<sequence length="328" mass="37822">MKLAITLNCKASPLKHIQKITFESLIKDITDEARGSDSTKTINSQALYGNKSNLNSNSNNSNANNKRRNKNRNKGGNAANKSRLQQVADKRLDCKHYKQPKPLHFLKDYFVINKELRKAFEKRTSKKAILYFKRVKNKKGRGNNNKKKDDKEVNGEIFSYALLLNKEPLAVAIASSTAHYTSSNKNLRDTQGSIIKMKFKETKTSKTRVCALYKKGRFIRKTNKVLTRKRLTIALQELHVDIVHLTLIKIHGYKYALIFTCLATIVKLDFDNNLKETKDEEAIEKLFEPYRAPSSNDKEEVEEVEKEVVPFELNDKALTIRRLRKIYL</sequence>
<organism evidence="2 3">
    <name type="scientific">Marssonina brunnea f. sp. multigermtubi (strain MB_m1)</name>
    <name type="common">Marssonina leaf spot fungus</name>
    <dbReference type="NCBI Taxonomy" id="1072389"/>
    <lineage>
        <taxon>Eukaryota</taxon>
        <taxon>Fungi</taxon>
        <taxon>Dikarya</taxon>
        <taxon>Ascomycota</taxon>
        <taxon>Pezizomycotina</taxon>
        <taxon>Leotiomycetes</taxon>
        <taxon>Helotiales</taxon>
        <taxon>Drepanopezizaceae</taxon>
        <taxon>Drepanopeziza</taxon>
    </lineage>
</organism>
<evidence type="ECO:0000313" key="2">
    <source>
        <dbReference type="EMBL" id="EKD18832.1"/>
    </source>
</evidence>
<dbReference type="AlphaFoldDB" id="K1X1D2"/>
<dbReference type="Proteomes" id="UP000006753">
    <property type="component" value="Unassembled WGS sequence"/>
</dbReference>
<keyword evidence="3" id="KW-1185">Reference proteome</keyword>
<feature type="region of interest" description="Disordered" evidence="1">
    <location>
        <begin position="48"/>
        <end position="85"/>
    </location>
</feature>
<dbReference type="HOGENOM" id="CLU_847523_0_0_1"/>
<evidence type="ECO:0000313" key="3">
    <source>
        <dbReference type="Proteomes" id="UP000006753"/>
    </source>
</evidence>
<feature type="compositionally biased region" description="Low complexity" evidence="1">
    <location>
        <begin position="49"/>
        <end position="64"/>
    </location>
</feature>
<protein>
    <submittedName>
        <fullName evidence="2">Uncharacterized protein</fullName>
    </submittedName>
</protein>
<name>K1X1D2_MARBU</name>
<reference evidence="2 3" key="1">
    <citation type="journal article" date="2012" name="BMC Genomics">
        <title>Sequencing the genome of Marssonina brunnea reveals fungus-poplar co-evolution.</title>
        <authorList>
            <person name="Zhu S."/>
            <person name="Cao Y.-Z."/>
            <person name="Jiang C."/>
            <person name="Tan B.-Y."/>
            <person name="Wang Z."/>
            <person name="Feng S."/>
            <person name="Zhang L."/>
            <person name="Su X.-H."/>
            <person name="Brejova B."/>
            <person name="Vinar T."/>
            <person name="Xu M."/>
            <person name="Wang M.-X."/>
            <person name="Zhang S.-G."/>
            <person name="Huang M.-R."/>
            <person name="Wu R."/>
            <person name="Zhou Y."/>
        </authorList>
    </citation>
    <scope>NUCLEOTIDE SEQUENCE [LARGE SCALE GENOMIC DNA]</scope>
    <source>
        <strain evidence="2 3">MB_m1</strain>
    </source>
</reference>
<dbReference type="InParanoid" id="K1X1D2"/>
<evidence type="ECO:0000256" key="1">
    <source>
        <dbReference type="SAM" id="MobiDB-lite"/>
    </source>
</evidence>